<evidence type="ECO:0000256" key="9">
    <source>
        <dbReference type="ARBA" id="ARBA00023315"/>
    </source>
</evidence>
<sequence length="472" mass="51243">MTVDRMSPLDAYFLYAEDDGVNHMHLGGLITLDGTPPPHDEVLTFVDSRLDNIPRYRQVIKQVPWELGRPVWLTDPHFDIAFHVRRTALPEPGGQSDLRALFEQVMSQRLDRTRPLWELWIVEGLAEGGWAVISKTHHAMVDGVAGTELLTELFSTDPETPVLQHDSVVPSESPIDAAPSDRQLVVGAVTDLVRSPVEQVRAIAGVLRTPRTILNTASGTLGMSRRIARRNVVSSLNGKVGPNRRFAYDHRSLDDVRAIREAFGGTINDVVLTAATQGFREFLLSRGEPVEGRTVRTLIPVALHARDERGTAVGDGRATNKVTGMFAELPVGIDDPVDCLREITAQLGALKESGGAEAGSALTSMSEHAPAALFALGVRVVGRTGQGNVNTTITNVPGPKIPLYILGHQVTHIYAYPPPFPIGARTSIGVYSYLGNVHFGVTADHSSVPDVDAISTGMQRGFDQLLQQIPQL</sequence>
<dbReference type="EC" id="2.3.1.20" evidence="4 11"/>
<comment type="pathway">
    <text evidence="1 11">Glycerolipid metabolism; triacylglycerol biosynthesis.</text>
</comment>
<evidence type="ECO:0000313" key="14">
    <source>
        <dbReference type="EMBL" id="MDG5485493.1"/>
    </source>
</evidence>
<reference evidence="14" key="1">
    <citation type="journal article" date="2023" name="Environ. Microbiol.">
        <title>The 2-methylpropene degradation pathway in Mycobacteriaceae family strains.</title>
        <authorList>
            <person name="Helbich S."/>
            <person name="Barrantes I."/>
            <person name="Dos Anjos Borges L.G."/>
            <person name="Pieper D.H."/>
            <person name="Vainshtein Y."/>
            <person name="Sohn K."/>
            <person name="Engesser K.H."/>
        </authorList>
    </citation>
    <scope>NUCLEOTIDE SEQUENCE</scope>
    <source>
        <strain evidence="14">IBE100</strain>
    </source>
</reference>
<dbReference type="Pfam" id="PF06974">
    <property type="entry name" value="WS_DGAT_C"/>
    <property type="match status" value="1"/>
</dbReference>
<dbReference type="SUPFAM" id="SSF52777">
    <property type="entry name" value="CoA-dependent acyltransferases"/>
    <property type="match status" value="1"/>
</dbReference>
<evidence type="ECO:0000256" key="6">
    <source>
        <dbReference type="ARBA" id="ARBA00022679"/>
    </source>
</evidence>
<comment type="catalytic activity">
    <reaction evidence="10 11">
        <text>an acyl-CoA + a 1,2-diacyl-sn-glycerol = a triacyl-sn-glycerol + CoA</text>
        <dbReference type="Rhea" id="RHEA:10868"/>
        <dbReference type="ChEBI" id="CHEBI:17815"/>
        <dbReference type="ChEBI" id="CHEBI:57287"/>
        <dbReference type="ChEBI" id="CHEBI:58342"/>
        <dbReference type="ChEBI" id="CHEBI:64615"/>
        <dbReference type="EC" id="2.3.1.20"/>
    </reaction>
</comment>
<accession>A0ABT6GVW4</accession>
<evidence type="ECO:0000256" key="2">
    <source>
        <dbReference type="ARBA" id="ARBA00005189"/>
    </source>
</evidence>
<dbReference type="InterPro" id="IPR004255">
    <property type="entry name" value="O-acyltransferase_WSD1_N"/>
</dbReference>
<evidence type="ECO:0000256" key="7">
    <source>
        <dbReference type="ARBA" id="ARBA00022798"/>
    </source>
</evidence>
<evidence type="ECO:0000256" key="3">
    <source>
        <dbReference type="ARBA" id="ARBA00009587"/>
    </source>
</evidence>
<evidence type="ECO:0000256" key="4">
    <source>
        <dbReference type="ARBA" id="ARBA00013244"/>
    </source>
</evidence>
<feature type="domain" description="O-acyltransferase WSD1-like N-terminal" evidence="12">
    <location>
        <begin position="6"/>
        <end position="271"/>
    </location>
</feature>
<keyword evidence="5 11" id="KW-0444">Lipid biosynthesis</keyword>
<comment type="similarity">
    <text evidence="3 11">Belongs to the long-chain O-acyltransferase family.</text>
</comment>
<name>A0ABT6GVW4_MYCGU</name>
<comment type="caution">
    <text evidence="14">The sequence shown here is derived from an EMBL/GenBank/DDBJ whole genome shotgun (WGS) entry which is preliminary data.</text>
</comment>
<evidence type="ECO:0000256" key="1">
    <source>
        <dbReference type="ARBA" id="ARBA00004771"/>
    </source>
</evidence>
<evidence type="ECO:0000259" key="12">
    <source>
        <dbReference type="Pfam" id="PF03007"/>
    </source>
</evidence>
<evidence type="ECO:0000256" key="8">
    <source>
        <dbReference type="ARBA" id="ARBA00023098"/>
    </source>
</evidence>
<dbReference type="Proteomes" id="UP001154266">
    <property type="component" value="Unassembled WGS sequence"/>
</dbReference>
<feature type="domain" description="O-acyltransferase WSD1 C-terminal" evidence="13">
    <location>
        <begin position="320"/>
        <end position="465"/>
    </location>
</feature>
<proteinExistence type="inferred from homology"/>
<keyword evidence="15" id="KW-1185">Reference proteome</keyword>
<dbReference type="InterPro" id="IPR045034">
    <property type="entry name" value="O-acyltransferase_WSD1-like"/>
</dbReference>
<keyword evidence="6 11" id="KW-0808">Transferase</keyword>
<keyword evidence="8 11" id="KW-0443">Lipid metabolism</keyword>
<dbReference type="NCBIfam" id="TIGR02946">
    <property type="entry name" value="acyl_WS_DGAT"/>
    <property type="match status" value="1"/>
</dbReference>
<dbReference type="Pfam" id="PF03007">
    <property type="entry name" value="WS_DGAT_cat"/>
    <property type="match status" value="1"/>
</dbReference>
<dbReference type="PANTHER" id="PTHR31650">
    <property type="entry name" value="O-ACYLTRANSFERASE (WSD1-LIKE) FAMILY PROTEIN"/>
    <property type="match status" value="1"/>
</dbReference>
<organism evidence="14 15">
    <name type="scientific">Mycolicibacterium gadium</name>
    <name type="common">Mycobacterium gadium</name>
    <dbReference type="NCBI Taxonomy" id="1794"/>
    <lineage>
        <taxon>Bacteria</taxon>
        <taxon>Bacillati</taxon>
        <taxon>Actinomycetota</taxon>
        <taxon>Actinomycetes</taxon>
        <taxon>Mycobacteriales</taxon>
        <taxon>Mycobacteriaceae</taxon>
        <taxon>Mycolicibacterium</taxon>
    </lineage>
</organism>
<evidence type="ECO:0000256" key="11">
    <source>
        <dbReference type="RuleBase" id="RU361241"/>
    </source>
</evidence>
<evidence type="ECO:0000256" key="5">
    <source>
        <dbReference type="ARBA" id="ARBA00022516"/>
    </source>
</evidence>
<keyword evidence="7 11" id="KW-0319">Glycerol metabolism</keyword>
<evidence type="ECO:0000313" key="15">
    <source>
        <dbReference type="Proteomes" id="UP001154266"/>
    </source>
</evidence>
<evidence type="ECO:0000256" key="10">
    <source>
        <dbReference type="ARBA" id="ARBA00048109"/>
    </source>
</evidence>
<comment type="pathway">
    <text evidence="2">Lipid metabolism.</text>
</comment>
<evidence type="ECO:0000259" key="13">
    <source>
        <dbReference type="Pfam" id="PF06974"/>
    </source>
</evidence>
<dbReference type="InterPro" id="IPR014292">
    <property type="entry name" value="Acyl_transf_WS/DGAT"/>
</dbReference>
<protein>
    <recommendedName>
        <fullName evidence="4 11">Diacylglycerol O-acyltransferase</fullName>
        <ecNumber evidence="4 11">2.3.1.20</ecNumber>
    </recommendedName>
</protein>
<dbReference type="RefSeq" id="WP_278222864.1">
    <property type="nucleotide sequence ID" value="NZ_JAKZMO010000022.1"/>
</dbReference>
<dbReference type="Gene3D" id="3.30.559.10">
    <property type="entry name" value="Chloramphenicol acetyltransferase-like domain"/>
    <property type="match status" value="1"/>
</dbReference>
<keyword evidence="9 11" id="KW-0012">Acyltransferase</keyword>
<dbReference type="EMBL" id="JAKZMO010000022">
    <property type="protein sequence ID" value="MDG5485493.1"/>
    <property type="molecule type" value="Genomic_DNA"/>
</dbReference>
<dbReference type="InterPro" id="IPR023213">
    <property type="entry name" value="CAT-like_dom_sf"/>
</dbReference>
<dbReference type="InterPro" id="IPR009721">
    <property type="entry name" value="O-acyltransferase_WSD1_C"/>
</dbReference>
<gene>
    <name evidence="14" type="ORF">MNO81_22095</name>
</gene>
<dbReference type="PANTHER" id="PTHR31650:SF1">
    <property type="entry name" value="WAX ESTER SYNTHASE_DIACYLGLYCEROL ACYLTRANSFERASE 4-RELATED"/>
    <property type="match status" value="1"/>
</dbReference>